<feature type="region of interest" description="Disordered" evidence="19">
    <location>
        <begin position="3081"/>
        <end position="3103"/>
    </location>
</feature>
<dbReference type="Gene3D" id="3.40.50.720">
    <property type="entry name" value="NAD(P)-binding Rossmann-like Domain"/>
    <property type="match status" value="1"/>
</dbReference>
<dbReference type="Gene3D" id="6.10.60.10">
    <property type="match status" value="1"/>
</dbReference>
<dbReference type="InterPro" id="IPR008278">
    <property type="entry name" value="4-PPantetheinyl_Trfase_dom"/>
</dbReference>
<dbReference type="Pfam" id="PF18314">
    <property type="entry name" value="FAS_I_H"/>
    <property type="match status" value="2"/>
</dbReference>
<dbReference type="Gene3D" id="3.90.470.20">
    <property type="entry name" value="4'-phosphopantetheinyl transferase domain"/>
    <property type="match status" value="1"/>
</dbReference>
<feature type="compositionally biased region" description="Basic and acidic residues" evidence="19">
    <location>
        <begin position="3081"/>
        <end position="3090"/>
    </location>
</feature>
<dbReference type="Pfam" id="PF00698">
    <property type="entry name" value="Acyl_transf_1"/>
    <property type="match status" value="1"/>
</dbReference>
<dbReference type="InterPro" id="IPR002539">
    <property type="entry name" value="MaoC-like_dom"/>
</dbReference>
<dbReference type="InterPro" id="IPR014030">
    <property type="entry name" value="Ketoacyl_synth_N"/>
</dbReference>
<dbReference type="EC" id="1.1.1.100" evidence="2"/>
<evidence type="ECO:0000313" key="21">
    <source>
        <dbReference type="EMBL" id="RHZ00126.1"/>
    </source>
</evidence>
<reference evidence="21 22" key="1">
    <citation type="submission" date="2018-08" db="EMBL/GenBank/DDBJ databases">
        <title>Aphanomyces genome sequencing and annotation.</title>
        <authorList>
            <person name="Minardi D."/>
            <person name="Oidtmann B."/>
            <person name="Van Der Giezen M."/>
            <person name="Studholme D.J."/>
        </authorList>
    </citation>
    <scope>NUCLEOTIDE SEQUENCE [LARGE SCALE GENOMIC DNA]</scope>
    <source>
        <strain evidence="21 22">197901</strain>
    </source>
</reference>
<evidence type="ECO:0000256" key="18">
    <source>
        <dbReference type="ARBA" id="ARBA00049541"/>
    </source>
</evidence>
<evidence type="ECO:0000256" key="3">
    <source>
        <dbReference type="ARBA" id="ARBA00014008"/>
    </source>
</evidence>
<dbReference type="InterPro" id="IPR013785">
    <property type="entry name" value="Aldolase_TIM"/>
</dbReference>
<evidence type="ECO:0000256" key="4">
    <source>
        <dbReference type="ARBA" id="ARBA00022450"/>
    </source>
</evidence>
<dbReference type="Pfam" id="PF00109">
    <property type="entry name" value="ketoacyl-synt"/>
    <property type="match status" value="1"/>
</dbReference>
<keyword evidence="7" id="KW-0808">Transferase</keyword>
<dbReference type="Pfam" id="PF01648">
    <property type="entry name" value="ACPS"/>
    <property type="match status" value="1"/>
</dbReference>
<keyword evidence="9" id="KW-0378">Hydrolase</keyword>
<dbReference type="PANTHER" id="PTHR10982:SF21">
    <property type="entry name" value="FATTY ACID SYNTHASE SUBUNIT BETA"/>
    <property type="match status" value="1"/>
</dbReference>
<dbReference type="Pfam" id="PF01575">
    <property type="entry name" value="MaoC_dehydratas"/>
    <property type="match status" value="1"/>
</dbReference>
<dbReference type="PROSITE" id="PS52004">
    <property type="entry name" value="KS3_2"/>
    <property type="match status" value="1"/>
</dbReference>
<evidence type="ECO:0000313" key="22">
    <source>
        <dbReference type="Proteomes" id="UP000266196"/>
    </source>
</evidence>
<dbReference type="SUPFAM" id="SSF52151">
    <property type="entry name" value="FabD/lysophospholipase-like"/>
    <property type="match status" value="2"/>
</dbReference>
<dbReference type="Pfam" id="PF16073">
    <property type="entry name" value="SAT"/>
    <property type="match status" value="1"/>
</dbReference>
<protein>
    <recommendedName>
        <fullName evidence="3">Fatty acid synthase subunit alpha</fullName>
        <ecNumber evidence="2">1.1.1.100</ecNumber>
        <ecNumber evidence="1">2.3.1.86</ecNumber>
    </recommendedName>
</protein>
<evidence type="ECO:0000256" key="15">
    <source>
        <dbReference type="ARBA" id="ARBA00023160"/>
    </source>
</evidence>
<dbReference type="SUPFAM" id="SSF53901">
    <property type="entry name" value="Thiolase-like"/>
    <property type="match status" value="2"/>
</dbReference>
<dbReference type="SUPFAM" id="SSF56214">
    <property type="entry name" value="4'-phosphopantetheinyl transferase"/>
    <property type="match status" value="1"/>
</dbReference>
<sequence>MSDTVPSTPILDVPAAAAVVSAPAIVTDVATGFAVTFGGQANEYIAELTTLVEKFTTVRTFVEAAQSALVEEAKAFPNVTIHPFLWTQDASSRPSKDALASATLSYPLIFLTQFANYLAFLEAAHLTHEAFVPKLRAGSGHSQGVVAAVLLAAAKTTDELRVLGIQFVRYMFLHGVRAQATFGAISNSGDVSPMLLVRGLPEAGLRKAVDGVNAKLKLKDARALQLSLFNDTAAIVVTGLPDVLVLLKTTLEKISAKPDESQGRIPFSQRKPLISFIPLAVSVAFHNTNLAPAQSLIEADLARLGLTIPGQSLQFAVVGTNEHAVNLQTYGAKDVLPDVVKMQLTDIVNWPVTSAALTQTISGVTHVLDFGPGRGAATLTLKQVEGYGITTVVPTPLHKASATLPGLDYILSTPANFVKQSWEALYGPTLTKAVDGTTVLHNKYTARFGRQPVWVGGMTPTTSYYGVPLVAAITESGYIGELACGGLPRPSIFESKVADLLSRLSPGNGIFLNLLYLNSKQWAFQFPMIKKMRQDGIPIEGVTVAAGIPTPEKADQVLTELLSVNINVVSFKPSSISSIHDVLNIANKHPAATVVIQWTGGRAGGHHSSEDFHTPLLATYAAVRRTPNVILIVGSGFGSAEQSYPYITGEWSLAFGEAKMPVDGILVASRVMVAKEAATADAVKSLLVATPGIPDESTWESSYESSAGGVITLKSELGEAIHKIENRGALCWRDFDRKYFALPMKDQEAAILADKDAIIARVNADFQKPYFGRTVRGDVVDVEQMTYLDVLSRLVSLMYVASSKRWIDVTFMSRVFAFFQRTEQRFLTKATTTSKLVVQKASQLKTSDPWQLLRQFTAAYPGIASALLSVDDVDFFYHSCKFGGKPVNFIPIVDKELITWFKKDSLWYSEDLEAVPDQDAGRVMILQGPLAVYHIKTKDEPVGDILHGISQGVVDTLVAKAFRQHSPEVLSAAVAAAGWTRSGDDSGAFVLSKSITAATTTEEWLAELASVITSRNWLHDLLTVDHYVSGRQWVANSTPQVVSARVGQTVEIEFNGTSPVALRVHDIAVVPTAPVVEITKSSVDVITLRLNIVRPATREWTSDVVSLNRVFQYKPALSWSPIHLNESESEQNVKLFYAQHWLATSVAASQPALESSVHATHTASFVVTADDIAEYNQSLGLSADRTTAPVDFSTVAGWKPLIAPVFSKEISGDLLRLVHLSHSYTLLSSTDDGSFAAGDSVVSTGFVTAMRNNASGKLVQGVIVVAKNGVDVVRVQSEFLIRGAFTDHHHTFEKTESTHVVHLADKAAVTILADKSWFKSTSGALLPAGATYKFVLKTSVAFADGFSTLSTFDVQGSVYGGANLDQLVGSVSIAEAGVPKDPVAAYLERVATPDTAAATTQCHLLETPLTITIPDFAGDYARSSRDLNPIHRCAYAASFANLPHGTPIMHGMWTATKVRNLVMDVMADQFQVSHLQSFHADFKGMVYNGESLYLQVTQSGVADGLILLNVNVANSRGESVFGAKAKVVMPKTAFVFTGQGSAQVGMGMDLYATSPVVRKIWDDGDRHLLDKFGFSILDIVRQNPLSLTIYFGGKRGIAIREHYMALRCQKPDASAPHGTKTVPLFPEITPTTQSFTFSAPTGLLFATQFSQPALVLMEKALYNEAKSKGVVPSDCYFAGHSLGEYAALSSFAEILATPDLAEVVFLRGMVMQNAVERDATGMSDYGMVAANPARVGSKHFDESTLFQLLDLIEEQSGQLCQVVNFNVQDSQYVVAGELVNLEVLSRIMTTLREQPASLQTVGLDSLVQESLVLVRSQKEALVTKGKPFGLKRGTSTIPLVGIDVPFHSRKLLSGVPAFRELMRPMLKKEVLFGNKALLESHYIPNLIAKPFSCTKEYVQEIVDLTGSPSLTPILANWDSTPLDELVWTLVIELLAYQFASPVQWIKTQAYFFNNGLRRFVEIGPSATLTGMATRTLQSGRFPRTKCDILFITKDRDTIYYDNESDHPSAVDFAHAQAAASAEAEAALSADVQVEEDAAAAPVVAAPVAVVAAPAPVVVAAPVAPAAPAAVTDEPVSANHVLRVFLAHRFKKQLAEIDDNATIHGLAAGKSAAQNEVVGELEKEFGGGVDRVPELPLSVLSSSFKAYKGLGPVFNTLTTDFVRKQLPGGFNINQVKSYLSSEFGLGAGRVESVLMHALLFPPAARHANEGVAKSWLDTVVADYAKFAGVSISKGGPSQGAAMMLMPSFGAAAAAPLEPVPDADITAAYGLKAFLAHKFKKKYADITDAVSVHDLAAGKSAVQNEVVGELEAEFGGGVDGVAETKLGDLAPKFASYTKPGKYFTTTVAKMLSAKLPGGFSASQLRSYMAQERVLGPKRIEIALIHSLVNAPEARFATEADAKTWINSVVDEYGSIAGVTIPYASKAGAAVGGGMAMVGGGGGGVSSAALDGLKNQLHTMLRDQVSAYETFMKVDPLDALKKINADDVARRELETQVDLWVTEHGEYYEKGIQAKFDANKVRIYDSSWNWVMQDALDFYYKTLAKTIPTKKGNGAGFDRDAHLAEMSAFLNADASQLTKMGEPEGWFKPFLCNRATPELLAATEFFLSRQQANGNLEYAQAIQLLNEEVEKWMDRDPVHVQLLQPFRPEVTIEANGNIVYKEVPRGATSVDYVDEVSRGFAYRSDDHKAASPKSAHSSVALVRGIETAELDDGHDSDVNSVSSEPVLHKRTAAKRSTRVGGSKLWGLKAVTRRLKRAKVGSAPHVLPYVHIRSADHVDPTNRVVDEHLTKDFLLSMHEIATSGVSFVGKNALVTGCGRDSIASEVVKALLEGGATVVCTTSSFSTKATQFFRSVYENHGSRGSKLILLPFNQASAKDCGSLVAHIYQQLKLDLDFVIPFGAISVVGPTLADIDSKSELAHRIMLTNTYRILGKIIDYKRAQNIRTRPCLAMLPLSPNHGTMGGDGLYAEAKLGLEALANKWHSEGWEDYISIGGAVIGWTRGTGLMAGNNIVSAGIEQLGVRTFSQIEMAFNLTSILHPRMVAAAAKAPLWIDLGGGMAQLHDLKVQTDRIRAAITDESKIRRASVDDRKKDNVGTTPEDEDDKPVLNRANMHNYYSQFPDLPAASDLARLGKDYKGMINLDKTVVIVGFGEVGPWGNSRTRWEMESFGVFSLEGCIELAWVLGYITYHNGPTKSSGDHYIGWVDAKTKDPVADTQIKALYEENILKHSGIRVVEPELFDGYDPKKKMFLQQVAVDKNMRPIEVASRDEGLEYQKELGEENCDVFELDGTWMLRLRQGAVLSIPKSLHFNRWVAGQIPTGWDAKRYGIPADIAEAVDPITLFTLVSTAEALICAGITDPYEFYQYVHVSEVGNTSGSGMGGMRSLRRIYHDRAIGKNIPSDSLQECFINTMAAWVNMLLLSSSGPIKTPVGACATAAESVDIGVETILSGKARVVIVGGYDDFCEVGSYEFAQMKATSDSEKETAMGRDPREMCRPCTDTRGGFMEAQGAGIQVLMDATLALDMGVPIYGVVGITNTATDKNGRSVPAPGKGVSTTAREHVVGSGNMRNALLNPAFRRSQFEEEIEAIEFWKARQLKNIAAGVQTLYDVDMVHAMAEKKVKQAQYTWGHEYFKGNAGISPLRGALNMWGLTTDDIGVASFHGTGTNANDKNESEITHRQLEHLGRTAGNPIMVVCQKYLTGHPKGAAAAWMFNGLLQVMQSGIVPGNANNDNTAPELQKFDMLVYPNRSIQTDGIKAAIMKSFGFGQAGAEVLLIHPNYLLAALNDTQFEKYVTKRSKRAGGLHQYMQDVLSGKNTFVRVKEHAPYTSENEMNVYLNPLARASYNAKEKTWTFGDVSSAKAAKQATDAVTVAAPTPPSVDQLPKKLLESSLAQSGAQLILSSGQGLGIDVEPVATFADYATKQVFIQRNFTAAEIAYCESSAGAASSFAGRWAAKEAVIKAICNANPGATLTQGADAPLIDIEVGKATSGAPTVTLTGRALEAFQNSNLSSIKLSISHSGEYAVAQAWSLELSTTTNKTFDIICTCIFATSRAALAANEL</sequence>
<keyword evidence="8" id="KW-0479">Metal-binding</keyword>
<dbReference type="InterPro" id="IPR016039">
    <property type="entry name" value="Thiolase-like"/>
</dbReference>
<dbReference type="PANTHER" id="PTHR10982">
    <property type="entry name" value="MALONYL COA-ACYL CARRIER PROTEIN TRANSACYLASE"/>
    <property type="match status" value="1"/>
</dbReference>
<dbReference type="InterPro" id="IPR013565">
    <property type="entry name" value="Fas1/AflB-like_central"/>
</dbReference>
<evidence type="ECO:0000256" key="19">
    <source>
        <dbReference type="SAM" id="MobiDB-lite"/>
    </source>
</evidence>
<dbReference type="Gene3D" id="6.10.250.1930">
    <property type="match status" value="1"/>
</dbReference>
<keyword evidence="10" id="KW-0276">Fatty acid metabolism</keyword>
<comment type="catalytic activity">
    <reaction evidence="17">
        <text>a (3R)-hydroxyacyl-[ACP] + NADP(+) = a 3-oxoacyl-[ACP] + NADPH + H(+)</text>
        <dbReference type="Rhea" id="RHEA:17397"/>
        <dbReference type="Rhea" id="RHEA-COMP:9916"/>
        <dbReference type="Rhea" id="RHEA-COMP:9945"/>
        <dbReference type="ChEBI" id="CHEBI:15378"/>
        <dbReference type="ChEBI" id="CHEBI:57783"/>
        <dbReference type="ChEBI" id="CHEBI:58349"/>
        <dbReference type="ChEBI" id="CHEBI:78776"/>
        <dbReference type="ChEBI" id="CHEBI:78827"/>
        <dbReference type="EC" id="1.1.1.100"/>
    </reaction>
</comment>
<keyword evidence="4" id="KW-0596">Phosphopantetheine</keyword>
<evidence type="ECO:0000256" key="16">
    <source>
        <dbReference type="ARBA" id="ARBA00048237"/>
    </source>
</evidence>
<feature type="domain" description="Ketosynthase family 3 (KS3)" evidence="20">
    <location>
        <begin position="3247"/>
        <end position="3773"/>
    </location>
</feature>
<accession>A0A397EMP2</accession>
<keyword evidence="13" id="KW-0560">Oxidoreductase</keyword>
<evidence type="ECO:0000256" key="10">
    <source>
        <dbReference type="ARBA" id="ARBA00022832"/>
    </source>
</evidence>
<dbReference type="Gene3D" id="3.30.70.2490">
    <property type="match status" value="1"/>
</dbReference>
<dbReference type="InterPro" id="IPR040899">
    <property type="entry name" value="Fas_alpha_ACP"/>
</dbReference>
<dbReference type="Gene3D" id="3.20.20.70">
    <property type="entry name" value="Aldolase class I"/>
    <property type="match status" value="1"/>
</dbReference>
<dbReference type="Gene3D" id="3.90.25.70">
    <property type="match status" value="1"/>
</dbReference>
<dbReference type="Gene3D" id="3.30.70.3320">
    <property type="match status" value="1"/>
</dbReference>
<keyword evidence="6" id="KW-0597">Phosphoprotein</keyword>
<evidence type="ECO:0000256" key="11">
    <source>
        <dbReference type="ARBA" id="ARBA00022842"/>
    </source>
</evidence>
<dbReference type="GO" id="GO:0004321">
    <property type="term" value="F:fatty-acyl-CoA synthase activity"/>
    <property type="evidence" value="ECO:0007669"/>
    <property type="project" value="UniProtKB-EC"/>
</dbReference>
<name>A0A397EMP2_APHAT</name>
<evidence type="ECO:0000256" key="5">
    <source>
        <dbReference type="ARBA" id="ARBA00022516"/>
    </source>
</evidence>
<comment type="catalytic activity">
    <reaction evidence="18">
        <text>a fatty acyl-[ACP] + malonyl-[ACP] + H(+) = a 3-oxoacyl-[ACP] + holo-[ACP] + CO2</text>
        <dbReference type="Rhea" id="RHEA:22836"/>
        <dbReference type="Rhea" id="RHEA-COMP:9623"/>
        <dbReference type="Rhea" id="RHEA-COMP:9685"/>
        <dbReference type="Rhea" id="RHEA-COMP:9916"/>
        <dbReference type="Rhea" id="RHEA-COMP:14125"/>
        <dbReference type="ChEBI" id="CHEBI:15378"/>
        <dbReference type="ChEBI" id="CHEBI:16526"/>
        <dbReference type="ChEBI" id="CHEBI:64479"/>
        <dbReference type="ChEBI" id="CHEBI:78449"/>
        <dbReference type="ChEBI" id="CHEBI:78776"/>
        <dbReference type="ChEBI" id="CHEBI:138651"/>
        <dbReference type="EC" id="2.3.1.41"/>
    </reaction>
</comment>
<dbReference type="InterPro" id="IPR037143">
    <property type="entry name" value="4-PPantetheinyl_Trfase_dom_sf"/>
</dbReference>
<dbReference type="Proteomes" id="UP000266196">
    <property type="component" value="Unassembled WGS sequence"/>
</dbReference>
<dbReference type="Gene3D" id="3.30.1120.100">
    <property type="match status" value="1"/>
</dbReference>
<dbReference type="InterPro" id="IPR036291">
    <property type="entry name" value="NAD(P)-bd_dom_sf"/>
</dbReference>
<dbReference type="InterPro" id="IPR014031">
    <property type="entry name" value="Ketoacyl_synth_C"/>
</dbReference>
<dbReference type="PROSITE" id="PS00606">
    <property type="entry name" value="KS3_1"/>
    <property type="match status" value="1"/>
</dbReference>
<keyword evidence="12" id="KW-0521">NADP</keyword>
<evidence type="ECO:0000256" key="6">
    <source>
        <dbReference type="ARBA" id="ARBA00022553"/>
    </source>
</evidence>
<evidence type="ECO:0000256" key="2">
    <source>
        <dbReference type="ARBA" id="ARBA00012948"/>
    </source>
</evidence>
<dbReference type="Pfam" id="PF02801">
    <property type="entry name" value="Ketoacyl-synt_C"/>
    <property type="match status" value="1"/>
</dbReference>
<dbReference type="InterPro" id="IPR050830">
    <property type="entry name" value="Fungal_FAS"/>
</dbReference>
<gene>
    <name evidence="21" type="ORF">DYB31_001878</name>
</gene>
<dbReference type="Gene3D" id="1.20.930.70">
    <property type="match status" value="1"/>
</dbReference>
<keyword evidence="15" id="KW-0275">Fatty acid biosynthesis</keyword>
<dbReference type="Gene3D" id="3.40.47.10">
    <property type="match status" value="1"/>
</dbReference>
<evidence type="ECO:0000256" key="9">
    <source>
        <dbReference type="ARBA" id="ARBA00022801"/>
    </source>
</evidence>
<evidence type="ECO:0000256" key="14">
    <source>
        <dbReference type="ARBA" id="ARBA00023098"/>
    </source>
</evidence>
<dbReference type="InterPro" id="IPR040883">
    <property type="entry name" value="FAS_meander"/>
</dbReference>
<dbReference type="Pfam" id="PF22235">
    <property type="entry name" value="FAS1_thioest_ins"/>
    <property type="match status" value="1"/>
</dbReference>
<dbReference type="GO" id="GO:0005835">
    <property type="term" value="C:fatty acid synthase complex"/>
    <property type="evidence" value="ECO:0007669"/>
    <property type="project" value="InterPro"/>
</dbReference>
<dbReference type="PRINTS" id="PR01483">
    <property type="entry name" value="FASYNTHASE"/>
</dbReference>
<dbReference type="Pfam" id="PF18325">
    <property type="entry name" value="Fas_alpha_ACP"/>
    <property type="match status" value="2"/>
</dbReference>
<evidence type="ECO:0000256" key="1">
    <source>
        <dbReference type="ARBA" id="ARBA00012878"/>
    </source>
</evidence>
<keyword evidence="14" id="KW-0443">Lipid metabolism</keyword>
<dbReference type="InterPro" id="IPR041550">
    <property type="entry name" value="FASI_helical"/>
</dbReference>
<dbReference type="InterPro" id="IPR029069">
    <property type="entry name" value="HotDog_dom_sf"/>
</dbReference>
<dbReference type="SMART" id="SM00827">
    <property type="entry name" value="PKS_AT"/>
    <property type="match status" value="1"/>
</dbReference>
<dbReference type="InterPro" id="IPR004568">
    <property type="entry name" value="Ppantetheine-prot_Trfase_dom"/>
</dbReference>
<dbReference type="InterPro" id="IPR014043">
    <property type="entry name" value="Acyl_transferase_dom"/>
</dbReference>
<dbReference type="SUPFAM" id="SSF51735">
    <property type="entry name" value="NAD(P)-binding Rossmann-fold domains"/>
    <property type="match status" value="1"/>
</dbReference>
<comment type="caution">
    <text evidence="21">The sequence shown here is derived from an EMBL/GenBank/DDBJ whole genome shotgun (WGS) entry which is preliminary data.</text>
</comment>
<keyword evidence="11" id="KW-0460">Magnesium</keyword>
<dbReference type="GO" id="GO:0000287">
    <property type="term" value="F:magnesium ion binding"/>
    <property type="evidence" value="ECO:0007669"/>
    <property type="project" value="InterPro"/>
</dbReference>
<dbReference type="GO" id="GO:0008897">
    <property type="term" value="F:holo-[acyl-carrier-protein] synthase activity"/>
    <property type="evidence" value="ECO:0007669"/>
    <property type="project" value="InterPro"/>
</dbReference>
<dbReference type="CDD" id="cd00828">
    <property type="entry name" value="elong_cond_enzymes"/>
    <property type="match status" value="1"/>
</dbReference>
<evidence type="ECO:0000256" key="7">
    <source>
        <dbReference type="ARBA" id="ARBA00022679"/>
    </source>
</evidence>
<dbReference type="InterPro" id="IPR001227">
    <property type="entry name" value="Ac_transferase_dom_sf"/>
</dbReference>
<dbReference type="VEuPathDB" id="FungiDB:H257_08624"/>
<dbReference type="FunFam" id="3.90.25.70:FF:000001">
    <property type="entry name" value="Fatty acid synthase subunit alpha"/>
    <property type="match status" value="1"/>
</dbReference>
<keyword evidence="5" id="KW-0444">Lipid biosynthesis</keyword>
<dbReference type="EC" id="2.3.1.86" evidence="1"/>
<dbReference type="GO" id="GO:0004316">
    <property type="term" value="F:3-oxoacyl-[acyl-carrier-protein] reductase (NADPH) activity"/>
    <property type="evidence" value="ECO:0007669"/>
    <property type="project" value="UniProtKB-EC"/>
</dbReference>
<dbReference type="SUPFAM" id="SSF54637">
    <property type="entry name" value="Thioesterase/thiol ester dehydrase-isomerase"/>
    <property type="match status" value="2"/>
</dbReference>
<dbReference type="NCBIfam" id="TIGR00556">
    <property type="entry name" value="pantethn_trn"/>
    <property type="match status" value="1"/>
</dbReference>
<comment type="catalytic activity">
    <reaction evidence="16">
        <text>acetyl-CoA + n malonyl-CoA + 2n NADPH + 4n H(+) = a long-chain-acyl-CoA + n CoA + n CO2 + 2n NADP(+).</text>
        <dbReference type="EC" id="2.3.1.86"/>
    </reaction>
</comment>
<dbReference type="CDD" id="cd08950">
    <property type="entry name" value="KR_fFAS_SDR_c_like"/>
    <property type="match status" value="1"/>
</dbReference>
<dbReference type="InterPro" id="IPR032088">
    <property type="entry name" value="SAT"/>
</dbReference>
<dbReference type="InterPro" id="IPR002582">
    <property type="entry name" value="ACPS"/>
</dbReference>
<evidence type="ECO:0000256" key="17">
    <source>
        <dbReference type="ARBA" id="ARBA00048508"/>
    </source>
</evidence>
<dbReference type="InterPro" id="IPR016035">
    <property type="entry name" value="Acyl_Trfase/lysoPLipase"/>
</dbReference>
<dbReference type="InterPro" id="IPR003965">
    <property type="entry name" value="Fatty_acid_synthase"/>
</dbReference>
<evidence type="ECO:0000256" key="12">
    <source>
        <dbReference type="ARBA" id="ARBA00022857"/>
    </source>
</evidence>
<dbReference type="Pfam" id="PF08354">
    <property type="entry name" value="Fas1-AflB-like_hel"/>
    <property type="match status" value="1"/>
</dbReference>
<proteinExistence type="inferred from homology"/>
<dbReference type="InterPro" id="IPR018201">
    <property type="entry name" value="Ketoacyl_synth_AS"/>
</dbReference>
<dbReference type="GO" id="GO:0016787">
    <property type="term" value="F:hydrolase activity"/>
    <property type="evidence" value="ECO:0007669"/>
    <property type="project" value="UniProtKB-KW"/>
</dbReference>
<dbReference type="GO" id="GO:0006633">
    <property type="term" value="P:fatty acid biosynthetic process"/>
    <property type="evidence" value="ECO:0007669"/>
    <property type="project" value="UniProtKB-KW"/>
</dbReference>
<dbReference type="Pfam" id="PF17951">
    <property type="entry name" value="FAS_meander"/>
    <property type="match status" value="1"/>
</dbReference>
<dbReference type="HAMAP" id="MF_00101">
    <property type="entry name" value="AcpS"/>
    <property type="match status" value="1"/>
</dbReference>
<dbReference type="EMBL" id="QUTE01015290">
    <property type="protein sequence ID" value="RHZ00126.1"/>
    <property type="molecule type" value="Genomic_DNA"/>
</dbReference>
<evidence type="ECO:0000259" key="20">
    <source>
        <dbReference type="PROSITE" id="PS52004"/>
    </source>
</evidence>
<dbReference type="GO" id="GO:0004312">
    <property type="term" value="F:fatty acid synthase activity"/>
    <property type="evidence" value="ECO:0007669"/>
    <property type="project" value="InterPro"/>
</dbReference>
<evidence type="ECO:0000256" key="13">
    <source>
        <dbReference type="ARBA" id="ARBA00023002"/>
    </source>
</evidence>
<organism evidence="21 22">
    <name type="scientific">Aphanomyces astaci</name>
    <name type="common">Crayfish plague agent</name>
    <dbReference type="NCBI Taxonomy" id="112090"/>
    <lineage>
        <taxon>Eukaryota</taxon>
        <taxon>Sar</taxon>
        <taxon>Stramenopiles</taxon>
        <taxon>Oomycota</taxon>
        <taxon>Saprolegniomycetes</taxon>
        <taxon>Saprolegniales</taxon>
        <taxon>Verrucalvaceae</taxon>
        <taxon>Aphanomyces</taxon>
    </lineage>
</organism>
<evidence type="ECO:0000256" key="8">
    <source>
        <dbReference type="ARBA" id="ARBA00022723"/>
    </source>
</evidence>
<dbReference type="InterPro" id="IPR047224">
    <property type="entry name" value="FAS_alpha_su_C"/>
</dbReference>
<dbReference type="InterPro" id="IPR020841">
    <property type="entry name" value="PKS_Beta-ketoAc_synthase_dom"/>
</dbReference>
<dbReference type="Gene3D" id="3.40.366.10">
    <property type="entry name" value="Malonyl-Coenzyme A Acyl Carrier Protein, domain 2"/>
    <property type="match status" value="3"/>
</dbReference>
<dbReference type="GO" id="GO:0019171">
    <property type="term" value="F:(3R)-hydroxyacyl-[acyl-carrier-protein] dehydratase activity"/>
    <property type="evidence" value="ECO:0007669"/>
    <property type="project" value="InterPro"/>
</dbReference>
<dbReference type="GO" id="GO:0004318">
    <property type="term" value="F:enoyl-[acyl-carrier-protein] reductase (NADH) activity"/>
    <property type="evidence" value="ECO:0007669"/>
    <property type="project" value="InterPro"/>
</dbReference>
<dbReference type="GO" id="GO:0004315">
    <property type="term" value="F:3-oxoacyl-[acyl-carrier-protein] synthase activity"/>
    <property type="evidence" value="ECO:0007669"/>
    <property type="project" value="UniProtKB-EC"/>
</dbReference>
<dbReference type="Gene3D" id="3.10.129.10">
    <property type="entry name" value="Hotdog Thioesterase"/>
    <property type="match status" value="1"/>
</dbReference>
<dbReference type="Gene3D" id="6.10.140.1400">
    <property type="match status" value="1"/>
</dbReference>